<dbReference type="EMBL" id="CP015519">
    <property type="protein sequence ID" value="APG27401.1"/>
    <property type="molecule type" value="Genomic_DNA"/>
</dbReference>
<dbReference type="OrthoDB" id="5387584at2"/>
<accession>A0A1L3GNB4</accession>
<dbReference type="KEGG" id="pef:A7E78_05830"/>
<dbReference type="Proteomes" id="UP000182517">
    <property type="component" value="Chromosome"/>
</dbReference>
<sequence>MPWDLNRARSLVASDPSLAAFKVHHEGGELHLNNAGGLFARLLPTNRAGHWQMEYFVQRKRWECREFVGPLNECLELLRSDPHYVFWEG</sequence>
<protein>
    <submittedName>
        <fullName evidence="1">Uncharacterized protein</fullName>
    </submittedName>
</protein>
<keyword evidence="2" id="KW-1185">Reference proteome</keyword>
<evidence type="ECO:0000313" key="1">
    <source>
        <dbReference type="EMBL" id="APG27401.1"/>
    </source>
</evidence>
<reference evidence="1 2" key="1">
    <citation type="journal article" date="2017" name="Genome Announc.">
        <title>Complete Genome Sequences of Two Acetylene-Fermenting Pelobacter acetylenicus Strains.</title>
        <authorList>
            <person name="Sutton J.M."/>
            <person name="Baesman S.M."/>
            <person name="Fierst J.L."/>
            <person name="Poret-Peterson A.T."/>
            <person name="Oremland R.S."/>
            <person name="Dunlap D.S."/>
            <person name="Akob D.M."/>
        </authorList>
    </citation>
    <scope>NUCLEOTIDE SEQUENCE [LARGE SCALE GENOMIC DNA]</scope>
    <source>
        <strain evidence="1 2">SFB93</strain>
    </source>
</reference>
<dbReference type="RefSeq" id="WP_072283368.1">
    <property type="nucleotide sequence ID" value="NZ_CP015519.1"/>
</dbReference>
<dbReference type="AlphaFoldDB" id="A0A1L3GNB4"/>
<proteinExistence type="predicted"/>
<name>A0A1L3GNB4_9BACT</name>
<organism evidence="1 2">
    <name type="scientific">Syntrophotalea acetylenivorans</name>
    <dbReference type="NCBI Taxonomy" id="1842532"/>
    <lineage>
        <taxon>Bacteria</taxon>
        <taxon>Pseudomonadati</taxon>
        <taxon>Thermodesulfobacteriota</taxon>
        <taxon>Desulfuromonadia</taxon>
        <taxon>Desulfuromonadales</taxon>
        <taxon>Syntrophotaleaceae</taxon>
        <taxon>Syntrophotalea</taxon>
    </lineage>
</organism>
<gene>
    <name evidence="1" type="ORF">A7E78_05830</name>
</gene>
<evidence type="ECO:0000313" key="2">
    <source>
        <dbReference type="Proteomes" id="UP000182517"/>
    </source>
</evidence>